<dbReference type="Pfam" id="PF04500">
    <property type="entry name" value="FLYWCH"/>
    <property type="match status" value="1"/>
</dbReference>
<evidence type="ECO:0000256" key="3">
    <source>
        <dbReference type="ARBA" id="ARBA00022833"/>
    </source>
</evidence>
<evidence type="ECO:0000256" key="1">
    <source>
        <dbReference type="ARBA" id="ARBA00022723"/>
    </source>
</evidence>
<proteinExistence type="predicted"/>
<gene>
    <name evidence="5" type="ORF">LSINAPIS_LOCUS3522</name>
</gene>
<evidence type="ECO:0000256" key="2">
    <source>
        <dbReference type="ARBA" id="ARBA00022771"/>
    </source>
</evidence>
<protein>
    <recommendedName>
        <fullName evidence="4">FLYWCH-type domain-containing protein</fullName>
    </recommendedName>
</protein>
<dbReference type="AlphaFoldDB" id="A0A5E4PZ53"/>
<name>A0A5E4PZ53_9NEOP</name>
<organism evidence="5 6">
    <name type="scientific">Leptidea sinapis</name>
    <dbReference type="NCBI Taxonomy" id="189913"/>
    <lineage>
        <taxon>Eukaryota</taxon>
        <taxon>Metazoa</taxon>
        <taxon>Ecdysozoa</taxon>
        <taxon>Arthropoda</taxon>
        <taxon>Hexapoda</taxon>
        <taxon>Insecta</taxon>
        <taxon>Pterygota</taxon>
        <taxon>Neoptera</taxon>
        <taxon>Endopterygota</taxon>
        <taxon>Lepidoptera</taxon>
        <taxon>Glossata</taxon>
        <taxon>Ditrysia</taxon>
        <taxon>Papilionoidea</taxon>
        <taxon>Pieridae</taxon>
        <taxon>Dismorphiinae</taxon>
        <taxon>Leptidea</taxon>
    </lineage>
</organism>
<keyword evidence="3" id="KW-0862">Zinc</keyword>
<keyword evidence="6" id="KW-1185">Reference proteome</keyword>
<keyword evidence="2" id="KW-0863">Zinc-finger</keyword>
<accession>A0A5E4PZ53</accession>
<sequence>MFSVNVIYNKKGYPKLVCDGYFYRPHNAYRNQPKVLWYCSGRSKFQCPATLRTYNRELTRWRLFTCLQELASRCCSMTGTRST</sequence>
<evidence type="ECO:0000259" key="4">
    <source>
        <dbReference type="Pfam" id="PF04500"/>
    </source>
</evidence>
<dbReference type="EMBL" id="FZQP02000837">
    <property type="protein sequence ID" value="VVC90656.1"/>
    <property type="molecule type" value="Genomic_DNA"/>
</dbReference>
<dbReference type="Proteomes" id="UP000324832">
    <property type="component" value="Unassembled WGS sequence"/>
</dbReference>
<evidence type="ECO:0000313" key="5">
    <source>
        <dbReference type="EMBL" id="VVC90656.1"/>
    </source>
</evidence>
<feature type="domain" description="FLYWCH-type" evidence="4">
    <location>
        <begin position="8"/>
        <end position="54"/>
    </location>
</feature>
<dbReference type="Gene3D" id="2.20.25.240">
    <property type="match status" value="1"/>
</dbReference>
<evidence type="ECO:0000313" key="6">
    <source>
        <dbReference type="Proteomes" id="UP000324832"/>
    </source>
</evidence>
<reference evidence="5 6" key="1">
    <citation type="submission" date="2017-07" db="EMBL/GenBank/DDBJ databases">
        <authorList>
            <person name="Talla V."/>
            <person name="Backstrom N."/>
        </authorList>
    </citation>
    <scope>NUCLEOTIDE SEQUENCE [LARGE SCALE GENOMIC DNA]</scope>
</reference>
<keyword evidence="1" id="KW-0479">Metal-binding</keyword>
<dbReference type="InterPro" id="IPR007588">
    <property type="entry name" value="Znf_FLYWCH"/>
</dbReference>
<dbReference type="GO" id="GO:0008270">
    <property type="term" value="F:zinc ion binding"/>
    <property type="evidence" value="ECO:0007669"/>
    <property type="project" value="UniProtKB-KW"/>
</dbReference>